<organism evidence="2 3">
    <name type="scientific">Mucilaginibacter dorajii</name>
    <dbReference type="NCBI Taxonomy" id="692994"/>
    <lineage>
        <taxon>Bacteria</taxon>
        <taxon>Pseudomonadati</taxon>
        <taxon>Bacteroidota</taxon>
        <taxon>Sphingobacteriia</taxon>
        <taxon>Sphingobacteriales</taxon>
        <taxon>Sphingobacteriaceae</taxon>
        <taxon>Mucilaginibacter</taxon>
    </lineage>
</organism>
<feature type="transmembrane region" description="Helical" evidence="1">
    <location>
        <begin position="96"/>
        <end position="113"/>
    </location>
</feature>
<dbReference type="EMBL" id="BAAAZC010000002">
    <property type="protein sequence ID" value="GAA3957881.1"/>
    <property type="molecule type" value="Genomic_DNA"/>
</dbReference>
<dbReference type="RefSeq" id="WP_259092723.1">
    <property type="nucleotide sequence ID" value="NZ_BAAAZC010000002.1"/>
</dbReference>
<feature type="transmembrane region" description="Helical" evidence="1">
    <location>
        <begin position="71"/>
        <end position="90"/>
    </location>
</feature>
<keyword evidence="1" id="KW-0812">Transmembrane</keyword>
<evidence type="ECO:0008006" key="4">
    <source>
        <dbReference type="Google" id="ProtNLM"/>
    </source>
</evidence>
<name>A0ABP7P104_9SPHI</name>
<evidence type="ECO:0000256" key="1">
    <source>
        <dbReference type="SAM" id="Phobius"/>
    </source>
</evidence>
<gene>
    <name evidence="2" type="ORF">GCM10022210_01370</name>
</gene>
<keyword evidence="1" id="KW-0472">Membrane</keyword>
<proteinExistence type="predicted"/>
<dbReference type="Proteomes" id="UP001500742">
    <property type="component" value="Unassembled WGS sequence"/>
</dbReference>
<accession>A0ABP7P104</accession>
<protein>
    <recommendedName>
        <fullName evidence="4">DoxX family protein</fullName>
    </recommendedName>
</protein>
<sequence>MLIKIISGVLILFTAYMGIKHGWQGLNARLTDAGPAADLFKKINLSLPVIKVFSALTILSAFMILFPQTFVAGNVLNAILIFFLMIQFLRVGEMKPALIEIPFLLIPIVLIFLKHPLAVK</sequence>
<evidence type="ECO:0000313" key="3">
    <source>
        <dbReference type="Proteomes" id="UP001500742"/>
    </source>
</evidence>
<keyword evidence="1" id="KW-1133">Transmembrane helix</keyword>
<comment type="caution">
    <text evidence="2">The sequence shown here is derived from an EMBL/GenBank/DDBJ whole genome shotgun (WGS) entry which is preliminary data.</text>
</comment>
<reference evidence="3" key="1">
    <citation type="journal article" date="2019" name="Int. J. Syst. Evol. Microbiol.">
        <title>The Global Catalogue of Microorganisms (GCM) 10K type strain sequencing project: providing services to taxonomists for standard genome sequencing and annotation.</title>
        <authorList>
            <consortium name="The Broad Institute Genomics Platform"/>
            <consortium name="The Broad Institute Genome Sequencing Center for Infectious Disease"/>
            <person name="Wu L."/>
            <person name="Ma J."/>
        </authorList>
    </citation>
    <scope>NUCLEOTIDE SEQUENCE [LARGE SCALE GENOMIC DNA]</scope>
    <source>
        <strain evidence="3">JCM 16601</strain>
    </source>
</reference>
<keyword evidence="3" id="KW-1185">Reference proteome</keyword>
<feature type="transmembrane region" description="Helical" evidence="1">
    <location>
        <begin position="43"/>
        <end position="64"/>
    </location>
</feature>
<evidence type="ECO:0000313" key="2">
    <source>
        <dbReference type="EMBL" id="GAA3957881.1"/>
    </source>
</evidence>